<evidence type="ECO:0000313" key="4">
    <source>
        <dbReference type="EMBL" id="MFD2599241.1"/>
    </source>
</evidence>
<dbReference type="InterPro" id="IPR006860">
    <property type="entry name" value="FecR"/>
</dbReference>
<evidence type="ECO:0000313" key="5">
    <source>
        <dbReference type="Proteomes" id="UP001597393"/>
    </source>
</evidence>
<proteinExistence type="predicted"/>
<feature type="domain" description="FecR protein" evidence="2">
    <location>
        <begin position="200"/>
        <end position="299"/>
    </location>
</feature>
<feature type="domain" description="Protein FecR C-terminal" evidence="3">
    <location>
        <begin position="341"/>
        <end position="403"/>
    </location>
</feature>
<evidence type="ECO:0000259" key="3">
    <source>
        <dbReference type="Pfam" id="PF16344"/>
    </source>
</evidence>
<dbReference type="PANTHER" id="PTHR30273">
    <property type="entry name" value="PERIPLASMIC SIGNAL SENSOR AND SIGMA FACTOR ACTIVATOR FECR-RELATED"/>
    <property type="match status" value="1"/>
</dbReference>
<keyword evidence="1" id="KW-0812">Transmembrane</keyword>
<protein>
    <submittedName>
        <fullName evidence="4">FecR family protein</fullName>
    </submittedName>
</protein>
<dbReference type="EMBL" id="JBHUMA010000006">
    <property type="protein sequence ID" value="MFD2599241.1"/>
    <property type="molecule type" value="Genomic_DNA"/>
</dbReference>
<feature type="transmembrane region" description="Helical" evidence="1">
    <location>
        <begin position="82"/>
        <end position="100"/>
    </location>
</feature>
<dbReference type="PANTHER" id="PTHR30273:SF2">
    <property type="entry name" value="PROTEIN FECR"/>
    <property type="match status" value="1"/>
</dbReference>
<accession>A0ABW5NJD7</accession>
<dbReference type="Proteomes" id="UP001597393">
    <property type="component" value="Unassembled WGS sequence"/>
</dbReference>
<keyword evidence="5" id="KW-1185">Reference proteome</keyword>
<dbReference type="RefSeq" id="WP_380869367.1">
    <property type="nucleotide sequence ID" value="NZ_JBHUMA010000006.1"/>
</dbReference>
<sequence length="415" mass="46829">MEEKYSFQQLLKKYSAQTCTPEEKALVDAWYVAQKKQNVRFDLTDEEVGADLEDSWQKISASIQTNDVSDPIRLESKAYKRWFSVAAVVITLLSGTWAMIRFQSNNPTEQVIVENQNPSTTEHKESKRAYSVKDAKVDFAPARQTAQLILSDGQRIQIGGHNKGSRVDHQIGIDFTKENIISYVEMQGNMPKELANLSNTIITPKGAVYTVVLADGTKVMLNADSKLTFPLQFAGNSREVYLEGEAYFDVTKQKIDHSSQPFIVHTAQSQIRVLGTRFNVNAYNDQTASSTTLEEGSVEVTRHASMEKHILIPGQQAYLTASNLQVREASLTKELAWKDGDFVFEGASIAEMMDELARWYDVDVKYLGEINNDKYISTISRSKSLKQVLEVLEATTNVRFDIQMQGKERRLMVIP</sequence>
<dbReference type="Gene3D" id="2.60.120.1440">
    <property type="match status" value="1"/>
</dbReference>
<keyword evidence="1" id="KW-0472">Membrane</keyword>
<name>A0ABW5NJD7_9SPHI</name>
<evidence type="ECO:0000256" key="1">
    <source>
        <dbReference type="SAM" id="Phobius"/>
    </source>
</evidence>
<dbReference type="InterPro" id="IPR012373">
    <property type="entry name" value="Ferrdict_sens_TM"/>
</dbReference>
<reference evidence="5" key="1">
    <citation type="journal article" date="2019" name="Int. J. Syst. Evol. Microbiol.">
        <title>The Global Catalogue of Microorganisms (GCM) 10K type strain sequencing project: providing services to taxonomists for standard genome sequencing and annotation.</title>
        <authorList>
            <consortium name="The Broad Institute Genomics Platform"/>
            <consortium name="The Broad Institute Genome Sequencing Center for Infectious Disease"/>
            <person name="Wu L."/>
            <person name="Ma J."/>
        </authorList>
    </citation>
    <scope>NUCLEOTIDE SEQUENCE [LARGE SCALE GENOMIC DNA]</scope>
    <source>
        <strain evidence="5">KCTC 42248</strain>
    </source>
</reference>
<keyword evidence="1" id="KW-1133">Transmembrane helix</keyword>
<comment type="caution">
    <text evidence="4">The sequence shown here is derived from an EMBL/GenBank/DDBJ whole genome shotgun (WGS) entry which is preliminary data.</text>
</comment>
<gene>
    <name evidence="4" type="ORF">ACFSQ3_09775</name>
</gene>
<dbReference type="InterPro" id="IPR032508">
    <property type="entry name" value="FecR_C"/>
</dbReference>
<dbReference type="Gene3D" id="3.55.50.30">
    <property type="match status" value="1"/>
</dbReference>
<organism evidence="4 5">
    <name type="scientific">Sphingobacterium corticis</name>
    <dbReference type="NCBI Taxonomy" id="1812823"/>
    <lineage>
        <taxon>Bacteria</taxon>
        <taxon>Pseudomonadati</taxon>
        <taxon>Bacteroidota</taxon>
        <taxon>Sphingobacteriia</taxon>
        <taxon>Sphingobacteriales</taxon>
        <taxon>Sphingobacteriaceae</taxon>
        <taxon>Sphingobacterium</taxon>
    </lineage>
</organism>
<dbReference type="Pfam" id="PF16344">
    <property type="entry name" value="FecR_C"/>
    <property type="match status" value="1"/>
</dbReference>
<evidence type="ECO:0000259" key="2">
    <source>
        <dbReference type="Pfam" id="PF04773"/>
    </source>
</evidence>
<dbReference type="Pfam" id="PF04773">
    <property type="entry name" value="FecR"/>
    <property type="match status" value="1"/>
</dbReference>